<proteinExistence type="inferred from homology"/>
<gene>
    <name evidence="6" type="ORF">CONLIGDRAFT_180517</name>
</gene>
<dbReference type="AlphaFoldDB" id="A0A1J7JTZ0"/>
<dbReference type="GO" id="GO:0003735">
    <property type="term" value="F:structural constituent of ribosome"/>
    <property type="evidence" value="ECO:0007669"/>
    <property type="project" value="UniProtKB-UniRule"/>
</dbReference>
<evidence type="ECO:0000256" key="5">
    <source>
        <dbReference type="SAM" id="MobiDB-lite"/>
    </source>
</evidence>
<dbReference type="GO" id="GO:1990904">
    <property type="term" value="C:ribonucleoprotein complex"/>
    <property type="evidence" value="ECO:0007669"/>
    <property type="project" value="UniProtKB-KW"/>
</dbReference>
<organism evidence="6 7">
    <name type="scientific">Coniochaeta ligniaria NRRL 30616</name>
    <dbReference type="NCBI Taxonomy" id="1408157"/>
    <lineage>
        <taxon>Eukaryota</taxon>
        <taxon>Fungi</taxon>
        <taxon>Dikarya</taxon>
        <taxon>Ascomycota</taxon>
        <taxon>Pezizomycotina</taxon>
        <taxon>Sordariomycetes</taxon>
        <taxon>Sordariomycetidae</taxon>
        <taxon>Coniochaetales</taxon>
        <taxon>Coniochaetaceae</taxon>
        <taxon>Coniochaeta</taxon>
    </lineage>
</organism>
<evidence type="ECO:0000313" key="6">
    <source>
        <dbReference type="EMBL" id="OIW33496.1"/>
    </source>
</evidence>
<reference evidence="6 7" key="1">
    <citation type="submission" date="2016-10" db="EMBL/GenBank/DDBJ databases">
        <title>Draft genome sequence of Coniochaeta ligniaria NRRL30616, a lignocellulolytic fungus for bioabatement of inhibitors in plant biomass hydrolysates.</title>
        <authorList>
            <consortium name="DOE Joint Genome Institute"/>
            <person name="Jimenez D.J."/>
            <person name="Hector R.E."/>
            <person name="Riley R."/>
            <person name="Sun H."/>
            <person name="Grigoriev I.V."/>
            <person name="Van Elsas J.D."/>
            <person name="Nichols N.N."/>
        </authorList>
    </citation>
    <scope>NUCLEOTIDE SEQUENCE [LARGE SCALE GENOMIC DNA]</scope>
    <source>
        <strain evidence="6 7">NRRL 30616</strain>
    </source>
</reference>
<sequence>MRAKWRKKRVRRLKRKRRKMRARSKQLAQLGLPDLPPSHHDNWQTTRCGITRVTHCFDTSNQPGGTLLWHLEDGIGLKETVACQDSRVDNGMFAGIELEAFLPRLGCRPDTTKSLLREKKPSMHIAFHLGPPITFS</sequence>
<evidence type="ECO:0000256" key="4">
    <source>
        <dbReference type="RuleBase" id="RU368055"/>
    </source>
</evidence>
<accession>A0A1J7JTZ0</accession>
<dbReference type="GO" id="GO:0006412">
    <property type="term" value="P:translation"/>
    <property type="evidence" value="ECO:0007669"/>
    <property type="project" value="InterPro"/>
</dbReference>
<evidence type="ECO:0000256" key="2">
    <source>
        <dbReference type="ARBA" id="ARBA00023274"/>
    </source>
</evidence>
<keyword evidence="2 4" id="KW-0687">Ribonucleoprotein</keyword>
<dbReference type="InParanoid" id="A0A1J7JTZ0"/>
<protein>
    <recommendedName>
        <fullName evidence="4">60S ribosomal protein L41</fullName>
    </recommendedName>
</protein>
<dbReference type="GO" id="GO:0005840">
    <property type="term" value="C:ribosome"/>
    <property type="evidence" value="ECO:0007669"/>
    <property type="project" value="UniProtKB-KW"/>
</dbReference>
<evidence type="ECO:0000256" key="1">
    <source>
        <dbReference type="ARBA" id="ARBA00022980"/>
    </source>
</evidence>
<dbReference type="EMBL" id="KV875094">
    <property type="protein sequence ID" value="OIW33496.1"/>
    <property type="molecule type" value="Genomic_DNA"/>
</dbReference>
<dbReference type="Pfam" id="PF05162">
    <property type="entry name" value="Ribosomal_L41"/>
    <property type="match status" value="1"/>
</dbReference>
<keyword evidence="7" id="KW-1185">Reference proteome</keyword>
<dbReference type="Proteomes" id="UP000182658">
    <property type="component" value="Unassembled WGS sequence"/>
</dbReference>
<keyword evidence="1 4" id="KW-0689">Ribosomal protein</keyword>
<dbReference type="InterPro" id="IPR007836">
    <property type="entry name" value="Ribosomal_eS32"/>
</dbReference>
<comment type="subunit">
    <text evidence="4">Component of the large ribosomal subunit.</text>
</comment>
<evidence type="ECO:0000256" key="3">
    <source>
        <dbReference type="ARBA" id="ARBA00043969"/>
    </source>
</evidence>
<feature type="region of interest" description="Disordered" evidence="5">
    <location>
        <begin position="1"/>
        <end position="38"/>
    </location>
</feature>
<comment type="similarity">
    <text evidence="3 4">Belongs to the eukaryotic ribosomal protein eS32 family.</text>
</comment>
<name>A0A1J7JTZ0_9PEZI</name>
<evidence type="ECO:0000313" key="7">
    <source>
        <dbReference type="Proteomes" id="UP000182658"/>
    </source>
</evidence>
<feature type="compositionally biased region" description="Basic residues" evidence="5">
    <location>
        <begin position="1"/>
        <end position="24"/>
    </location>
</feature>